<accession>A0A915HRR9</accession>
<dbReference type="Proteomes" id="UP000887565">
    <property type="component" value="Unplaced"/>
</dbReference>
<keyword evidence="2" id="KW-1185">Reference proteome</keyword>
<feature type="region of interest" description="Disordered" evidence="1">
    <location>
        <begin position="1"/>
        <end position="21"/>
    </location>
</feature>
<reference evidence="3" key="1">
    <citation type="submission" date="2022-11" db="UniProtKB">
        <authorList>
            <consortium name="WormBaseParasite"/>
        </authorList>
    </citation>
    <scope>IDENTIFICATION</scope>
</reference>
<organism evidence="2 3">
    <name type="scientific">Romanomermis culicivorax</name>
    <name type="common">Nematode worm</name>
    <dbReference type="NCBI Taxonomy" id="13658"/>
    <lineage>
        <taxon>Eukaryota</taxon>
        <taxon>Metazoa</taxon>
        <taxon>Ecdysozoa</taxon>
        <taxon>Nematoda</taxon>
        <taxon>Enoplea</taxon>
        <taxon>Dorylaimia</taxon>
        <taxon>Mermithida</taxon>
        <taxon>Mermithoidea</taxon>
        <taxon>Mermithidae</taxon>
        <taxon>Romanomermis</taxon>
    </lineage>
</organism>
<protein>
    <submittedName>
        <fullName evidence="3">Uncharacterized protein</fullName>
    </submittedName>
</protein>
<evidence type="ECO:0000256" key="1">
    <source>
        <dbReference type="SAM" id="MobiDB-lite"/>
    </source>
</evidence>
<evidence type="ECO:0000313" key="3">
    <source>
        <dbReference type="WBParaSite" id="nRc.2.0.1.t04434-RA"/>
    </source>
</evidence>
<feature type="compositionally biased region" description="Polar residues" evidence="1">
    <location>
        <begin position="34"/>
        <end position="48"/>
    </location>
</feature>
<dbReference type="WBParaSite" id="nRc.2.0.1.t04434-RA">
    <property type="protein sequence ID" value="nRc.2.0.1.t04434-RA"/>
    <property type="gene ID" value="nRc.2.0.1.g04434"/>
</dbReference>
<dbReference type="AlphaFoldDB" id="A0A915HRR9"/>
<sequence length="60" mass="6732">MSHRTYEERASNGSSPENEAKRAKFVEEIAKNLDGNTKAENNCDQTNENDQKMSIGEENA</sequence>
<proteinExistence type="predicted"/>
<feature type="compositionally biased region" description="Basic and acidic residues" evidence="1">
    <location>
        <begin position="1"/>
        <end position="10"/>
    </location>
</feature>
<name>A0A915HRR9_ROMCU</name>
<evidence type="ECO:0000313" key="2">
    <source>
        <dbReference type="Proteomes" id="UP000887565"/>
    </source>
</evidence>
<feature type="region of interest" description="Disordered" evidence="1">
    <location>
        <begin position="34"/>
        <end position="60"/>
    </location>
</feature>